<evidence type="ECO:0000313" key="2">
    <source>
        <dbReference type="Proteomes" id="UP000479710"/>
    </source>
</evidence>
<keyword evidence="2" id="KW-1185">Reference proteome</keyword>
<gene>
    <name evidence="1" type="ORF">E2562_023480</name>
</gene>
<comment type="caution">
    <text evidence="1">The sequence shown here is derived from an EMBL/GenBank/DDBJ whole genome shotgun (WGS) entry which is preliminary data.</text>
</comment>
<dbReference type="OrthoDB" id="678643at2759"/>
<protein>
    <submittedName>
        <fullName evidence="1">Uncharacterized protein</fullName>
    </submittedName>
</protein>
<name>A0A6G1BY22_9ORYZ</name>
<organism evidence="1 2">
    <name type="scientific">Oryza meyeriana var. granulata</name>
    <dbReference type="NCBI Taxonomy" id="110450"/>
    <lineage>
        <taxon>Eukaryota</taxon>
        <taxon>Viridiplantae</taxon>
        <taxon>Streptophyta</taxon>
        <taxon>Embryophyta</taxon>
        <taxon>Tracheophyta</taxon>
        <taxon>Spermatophyta</taxon>
        <taxon>Magnoliopsida</taxon>
        <taxon>Liliopsida</taxon>
        <taxon>Poales</taxon>
        <taxon>Poaceae</taxon>
        <taxon>BOP clade</taxon>
        <taxon>Oryzoideae</taxon>
        <taxon>Oryzeae</taxon>
        <taxon>Oryzinae</taxon>
        <taxon>Oryza</taxon>
        <taxon>Oryza meyeriana</taxon>
    </lineage>
</organism>
<proteinExistence type="predicted"/>
<reference evidence="1 2" key="1">
    <citation type="submission" date="2019-11" db="EMBL/GenBank/DDBJ databases">
        <title>Whole genome sequence of Oryza granulata.</title>
        <authorList>
            <person name="Li W."/>
        </authorList>
    </citation>
    <scope>NUCLEOTIDE SEQUENCE [LARGE SCALE GENOMIC DNA]</scope>
    <source>
        <strain evidence="2">cv. Menghai</strain>
        <tissue evidence="1">Leaf</tissue>
    </source>
</reference>
<dbReference type="Proteomes" id="UP000479710">
    <property type="component" value="Unassembled WGS sequence"/>
</dbReference>
<accession>A0A6G1BY22</accession>
<evidence type="ECO:0000313" key="1">
    <source>
        <dbReference type="EMBL" id="KAF0893225.1"/>
    </source>
</evidence>
<sequence length="101" mass="11745">MLKSIYLHDLPSLQQVCELRMLAPALETITMRGCRSLRRLPAIDAAGHLKEGHSRPIVDCEKDLWDKLEWDGLHAGHHPSFFRTRHPAYYRMKMPRGSLLR</sequence>
<dbReference type="EMBL" id="SPHZ02000011">
    <property type="protein sequence ID" value="KAF0893225.1"/>
    <property type="molecule type" value="Genomic_DNA"/>
</dbReference>
<dbReference type="AlphaFoldDB" id="A0A6G1BY22"/>